<dbReference type="Pfam" id="PF00076">
    <property type="entry name" value="RRM_1"/>
    <property type="match status" value="3"/>
</dbReference>
<feature type="domain" description="RRM" evidence="4">
    <location>
        <begin position="41"/>
        <end position="119"/>
    </location>
</feature>
<feature type="compositionally biased region" description="Gly residues" evidence="3">
    <location>
        <begin position="437"/>
        <end position="446"/>
    </location>
</feature>
<dbReference type="Gene3D" id="3.30.70.330">
    <property type="match status" value="3"/>
</dbReference>
<feature type="domain" description="RRM" evidence="4">
    <location>
        <begin position="459"/>
        <end position="528"/>
    </location>
</feature>
<keyword evidence="5" id="KW-1185">Reference proteome</keyword>
<dbReference type="AlphaFoldDB" id="A0A7E4UPS5"/>
<feature type="region of interest" description="Disordered" evidence="3">
    <location>
        <begin position="1"/>
        <end position="38"/>
    </location>
</feature>
<dbReference type="PROSITE" id="PS50102">
    <property type="entry name" value="RRM"/>
    <property type="match status" value="3"/>
</dbReference>
<proteinExistence type="predicted"/>
<feature type="compositionally biased region" description="Low complexity" evidence="3">
    <location>
        <begin position="424"/>
        <end position="433"/>
    </location>
</feature>
<feature type="region of interest" description="Disordered" evidence="3">
    <location>
        <begin position="397"/>
        <end position="453"/>
    </location>
</feature>
<organism evidence="5 6">
    <name type="scientific">Panagrellus redivivus</name>
    <name type="common">Microworm</name>
    <dbReference type="NCBI Taxonomy" id="6233"/>
    <lineage>
        <taxon>Eukaryota</taxon>
        <taxon>Metazoa</taxon>
        <taxon>Ecdysozoa</taxon>
        <taxon>Nematoda</taxon>
        <taxon>Chromadorea</taxon>
        <taxon>Rhabditida</taxon>
        <taxon>Tylenchina</taxon>
        <taxon>Panagrolaimomorpha</taxon>
        <taxon>Panagrolaimoidea</taxon>
        <taxon>Panagrolaimidae</taxon>
        <taxon>Panagrellus</taxon>
    </lineage>
</organism>
<dbReference type="InterPro" id="IPR000504">
    <property type="entry name" value="RRM_dom"/>
</dbReference>
<evidence type="ECO:0000313" key="6">
    <source>
        <dbReference type="WBParaSite" id="Pan_g11296.t1"/>
    </source>
</evidence>
<dbReference type="InterPro" id="IPR035979">
    <property type="entry name" value="RBD_domain_sf"/>
</dbReference>
<dbReference type="InterPro" id="IPR050374">
    <property type="entry name" value="RRT5_SRSF_SR"/>
</dbReference>
<dbReference type="CDD" id="cd00590">
    <property type="entry name" value="RRM_SF"/>
    <property type="match status" value="1"/>
</dbReference>
<evidence type="ECO:0000259" key="4">
    <source>
        <dbReference type="PROSITE" id="PS50102"/>
    </source>
</evidence>
<dbReference type="GO" id="GO:0005634">
    <property type="term" value="C:nucleus"/>
    <property type="evidence" value="ECO:0007669"/>
    <property type="project" value="TreeGrafter"/>
</dbReference>
<reference evidence="6" key="2">
    <citation type="submission" date="2020-10" db="UniProtKB">
        <authorList>
            <consortium name="WormBaseParasite"/>
        </authorList>
    </citation>
    <scope>IDENTIFICATION</scope>
</reference>
<dbReference type="SMART" id="SM00360">
    <property type="entry name" value="RRM"/>
    <property type="match status" value="3"/>
</dbReference>
<dbReference type="PANTHER" id="PTHR23003">
    <property type="entry name" value="RNA RECOGNITION MOTIF RRM DOMAIN CONTAINING PROTEIN"/>
    <property type="match status" value="1"/>
</dbReference>
<evidence type="ECO:0000256" key="1">
    <source>
        <dbReference type="ARBA" id="ARBA00022884"/>
    </source>
</evidence>
<protein>
    <submittedName>
        <fullName evidence="6">RNA-binding domain-containing protein</fullName>
    </submittedName>
</protein>
<dbReference type="GO" id="GO:0003729">
    <property type="term" value="F:mRNA binding"/>
    <property type="evidence" value="ECO:0007669"/>
    <property type="project" value="TreeGrafter"/>
</dbReference>
<evidence type="ECO:0000256" key="2">
    <source>
        <dbReference type="PROSITE-ProRule" id="PRU00176"/>
    </source>
</evidence>
<dbReference type="Proteomes" id="UP000492821">
    <property type="component" value="Unassembled WGS sequence"/>
</dbReference>
<evidence type="ECO:0000313" key="5">
    <source>
        <dbReference type="Proteomes" id="UP000492821"/>
    </source>
</evidence>
<feature type="domain" description="RRM" evidence="4">
    <location>
        <begin position="183"/>
        <end position="260"/>
    </location>
</feature>
<evidence type="ECO:0000256" key="3">
    <source>
        <dbReference type="SAM" id="MobiDB-lite"/>
    </source>
</evidence>
<dbReference type="PANTHER" id="PTHR23003:SF3">
    <property type="entry name" value="FI21236P1-RELATED"/>
    <property type="match status" value="1"/>
</dbReference>
<reference evidence="5" key="1">
    <citation type="journal article" date="2013" name="Genetics">
        <title>The draft genome and transcriptome of Panagrellus redivivus are shaped by the harsh demands of a free-living lifestyle.</title>
        <authorList>
            <person name="Srinivasan J."/>
            <person name="Dillman A.R."/>
            <person name="Macchietto M.G."/>
            <person name="Heikkinen L."/>
            <person name="Lakso M."/>
            <person name="Fracchia K.M."/>
            <person name="Antoshechkin I."/>
            <person name="Mortazavi A."/>
            <person name="Wong G."/>
            <person name="Sternberg P.W."/>
        </authorList>
    </citation>
    <scope>NUCLEOTIDE SEQUENCE [LARGE SCALE GENOMIC DNA]</scope>
    <source>
        <strain evidence="5">MT8872</strain>
    </source>
</reference>
<sequence>MTMGGERRNRSRSRSPVRRGGGGGGGGRRGERRPIDPHSDRMVYLSNLPFELKWNELKDMIRQKVGESAFVEFLEDDTGKPRGCAVLDFDNRDAALRCVQIFHRMNVGGRNITAKEIREPLGFFRHIKTDTGIDFLANRTVAPGSSRPRARREKHDDGPVDTETYGLSPTFLSQLSIKPPLVNRVFITNISYLCNVGKLYDVFSLAGKITWIDLQMDNEGKTKGMAVVQYSHPIEAVQAISMLNNQRLMDRTISVKMDRFEKEAERPTGELPHGLRAIGMGLGANGAPLANVASVLSSLTGSAPIAPMPQQAPIVQPFLNPPQQAANGGGYGAPAGYGAIPPVQPVPPVQANPFNGGPMGDAGFQQSHHQVAPVQNPQQGYPPSGGYFGAAPVQPINNGPPMGQQSGNAYGGPQGGNMYKSPQVTGSGSVNGPPSGGPTGGYGSNQGGPPAKSFYETSRNILIKNLPIDYTWQIVHDRVQKFGEVESSEIISPGVAKVRFLRVADAERTKSTLSGTTVEGRIIAIEYL</sequence>
<feature type="compositionally biased region" description="Basic and acidic residues" evidence="3">
    <location>
        <begin position="28"/>
        <end position="38"/>
    </location>
</feature>
<dbReference type="SUPFAM" id="SSF54928">
    <property type="entry name" value="RNA-binding domain, RBD"/>
    <property type="match status" value="2"/>
</dbReference>
<dbReference type="FunFam" id="3.30.70.330:FF:001760">
    <property type="match status" value="1"/>
</dbReference>
<dbReference type="GO" id="GO:0005737">
    <property type="term" value="C:cytoplasm"/>
    <property type="evidence" value="ECO:0007669"/>
    <property type="project" value="TreeGrafter"/>
</dbReference>
<accession>A0A7E4UPS5</accession>
<keyword evidence="1 2" id="KW-0694">RNA-binding</keyword>
<dbReference type="InterPro" id="IPR012677">
    <property type="entry name" value="Nucleotide-bd_a/b_plait_sf"/>
</dbReference>
<name>A0A7E4UPS5_PANRE</name>
<feature type="region of interest" description="Disordered" evidence="3">
    <location>
        <begin position="140"/>
        <end position="160"/>
    </location>
</feature>
<dbReference type="WBParaSite" id="Pan_g11296.t1">
    <property type="protein sequence ID" value="Pan_g11296.t1"/>
    <property type="gene ID" value="Pan_g11296"/>
</dbReference>